<evidence type="ECO:0000256" key="2">
    <source>
        <dbReference type="SAM" id="Coils"/>
    </source>
</evidence>
<feature type="coiled-coil region" evidence="2">
    <location>
        <begin position="409"/>
        <end position="443"/>
    </location>
</feature>
<name>A0A378UBZ0_MORLA</name>
<keyword evidence="6" id="KW-1185">Reference proteome</keyword>
<dbReference type="EMBL" id="UGQC01000004">
    <property type="protein sequence ID" value="STZ74904.1"/>
    <property type="molecule type" value="Genomic_DNA"/>
</dbReference>
<reference evidence="5 6" key="1">
    <citation type="submission" date="2018-06" db="EMBL/GenBank/DDBJ databases">
        <authorList>
            <consortium name="Pathogen Informatics"/>
            <person name="Doyle S."/>
        </authorList>
    </citation>
    <scope>NUCLEOTIDE SEQUENCE [LARGE SCALE GENOMIC DNA]</scope>
    <source>
        <strain evidence="5 6">NCTC7911</strain>
    </source>
</reference>
<evidence type="ECO:0000313" key="4">
    <source>
        <dbReference type="EMBL" id="STZ74852.1"/>
    </source>
</evidence>
<dbReference type="RefSeq" id="WP_115248438.1">
    <property type="nucleotide sequence ID" value="NZ_UGQC01000004.1"/>
</dbReference>
<dbReference type="Pfam" id="PF21205">
    <property type="entry name" value="Rep3_C"/>
    <property type="match status" value="1"/>
</dbReference>
<dbReference type="EMBL" id="UGQC01000004">
    <property type="protein sequence ID" value="STZ74852.1"/>
    <property type="molecule type" value="Genomic_DNA"/>
</dbReference>
<dbReference type="GeneID" id="302271544"/>
<dbReference type="Pfam" id="PF01051">
    <property type="entry name" value="Rep3_N"/>
    <property type="match status" value="1"/>
</dbReference>
<dbReference type="InterPro" id="IPR036388">
    <property type="entry name" value="WH-like_DNA-bd_sf"/>
</dbReference>
<organism evidence="5 6">
    <name type="scientific">Moraxella lacunata</name>
    <dbReference type="NCBI Taxonomy" id="477"/>
    <lineage>
        <taxon>Bacteria</taxon>
        <taxon>Pseudomonadati</taxon>
        <taxon>Pseudomonadota</taxon>
        <taxon>Gammaproteobacteria</taxon>
        <taxon>Moraxellales</taxon>
        <taxon>Moraxellaceae</taxon>
        <taxon>Moraxella</taxon>
    </lineage>
</organism>
<dbReference type="InterPro" id="IPR000525">
    <property type="entry name" value="Initiator_Rep_WH1"/>
</dbReference>
<dbReference type="Gene3D" id="1.10.10.10">
    <property type="entry name" value="Winged helix-like DNA-binding domain superfamily/Winged helix DNA-binding domain"/>
    <property type="match status" value="2"/>
</dbReference>
<protein>
    <submittedName>
        <fullName evidence="5">Replication protein</fullName>
    </submittedName>
</protein>
<evidence type="ECO:0000313" key="6">
    <source>
        <dbReference type="Proteomes" id="UP000254107"/>
    </source>
</evidence>
<evidence type="ECO:0000256" key="1">
    <source>
        <dbReference type="ARBA" id="ARBA00038283"/>
    </source>
</evidence>
<dbReference type="GO" id="GO:0006270">
    <property type="term" value="P:DNA replication initiation"/>
    <property type="evidence" value="ECO:0007669"/>
    <property type="project" value="InterPro"/>
</dbReference>
<evidence type="ECO:0000313" key="5">
    <source>
        <dbReference type="EMBL" id="STZ74904.1"/>
    </source>
</evidence>
<feature type="domain" description="Initiator Rep protein WH1" evidence="3">
    <location>
        <begin position="92"/>
        <end position="246"/>
    </location>
</feature>
<dbReference type="InterPro" id="IPR036390">
    <property type="entry name" value="WH_DNA-bd_sf"/>
</dbReference>
<sequence length="498" mass="58257">MTDFNLETLDFETLQKVSKSIEMIDEQFGGNPTMKRAILKNYGFSLDDFPTVFEPNPVAKQAQEQAVQLQNESVEKSLELQNKLVYGDKWYVLQNRLLNAITNLDLNERRLIMLLSPIVRKDVEDFPNKNRRVFVVKALDFAETYEIKPNNVYKMLANTADTILGKAFWFWNFKDDKPFGEKTYKTGMTWVSKCNYLEDRGEIAISLSEDMIEMLTVFDKANPFIKYQIDVIVKLGFYGIILFELIVSCLHQDFKQKSYTIEYLKEKFNCVDKYKNVAEFKRNVIDRAISDIHEYTTIRISYEQKKVGRSVSELLFSFEDISQKKIEETKEKGSNAPKDPFTNFKMSQKQLSLFATKIKKATGQDIDEIINELCNVHLQSKHIDFLKVLDFVPSDWYTEAEIKKHPTPQQIAQEKLRAKQKAKEQAELEQAQLRQDYEVLLANAEEFVMANQKRIGIGIEKMYFEKGDYQGVVRIWERYLLSERDRKGFALLDEILSR</sequence>
<dbReference type="GO" id="GO:0003887">
    <property type="term" value="F:DNA-directed DNA polymerase activity"/>
    <property type="evidence" value="ECO:0007669"/>
    <property type="project" value="InterPro"/>
</dbReference>
<proteinExistence type="inferred from homology"/>
<dbReference type="SUPFAM" id="SSF46785">
    <property type="entry name" value="Winged helix' DNA-binding domain"/>
    <property type="match status" value="2"/>
</dbReference>
<comment type="similarity">
    <text evidence="1">Belongs to the initiator RepB protein family.</text>
</comment>
<evidence type="ECO:0000259" key="3">
    <source>
        <dbReference type="Pfam" id="PF01051"/>
    </source>
</evidence>
<keyword evidence="2" id="KW-0175">Coiled coil</keyword>
<dbReference type="AlphaFoldDB" id="A0A378UBZ0"/>
<gene>
    <name evidence="5" type="primary">repE_5</name>
    <name evidence="4" type="synonym">repE_4</name>
    <name evidence="4" type="ORF">NCTC7911_03033</name>
    <name evidence="5" type="ORF">NCTC7911_03085</name>
</gene>
<dbReference type="Proteomes" id="UP000254107">
    <property type="component" value="Unassembled WGS sequence"/>
</dbReference>
<accession>A0A378UBZ0</accession>